<dbReference type="SUPFAM" id="SSF50044">
    <property type="entry name" value="SH3-domain"/>
    <property type="match status" value="2"/>
</dbReference>
<feature type="region of interest" description="Disordered" evidence="8">
    <location>
        <begin position="809"/>
        <end position="848"/>
    </location>
</feature>
<feature type="compositionally biased region" description="Polar residues" evidence="8">
    <location>
        <begin position="112"/>
        <end position="125"/>
    </location>
</feature>
<proteinExistence type="inferred from homology"/>
<name>A0A3P8BEG8_9TREM</name>
<evidence type="ECO:0000256" key="2">
    <source>
        <dbReference type="ARBA" id="ARBA00008048"/>
    </source>
</evidence>
<feature type="domain" description="SH3" evidence="9">
    <location>
        <begin position="480"/>
        <end position="580"/>
    </location>
</feature>
<dbReference type="EMBL" id="UZAI01017092">
    <property type="protein sequence ID" value="VDP20381.1"/>
    <property type="molecule type" value="Genomic_DNA"/>
</dbReference>
<evidence type="ECO:0000256" key="7">
    <source>
        <dbReference type="PROSITE-ProRule" id="PRU00192"/>
    </source>
</evidence>
<keyword evidence="4" id="KW-0805">Transcription regulation</keyword>
<evidence type="ECO:0000259" key="9">
    <source>
        <dbReference type="PROSITE" id="PS50002"/>
    </source>
</evidence>
<dbReference type="PANTHER" id="PTHR13130">
    <property type="entry name" value="34 KDA TRANSCRIPTIONAL CO-ACTIVATOR-RELATED"/>
    <property type="match status" value="1"/>
</dbReference>
<dbReference type="GO" id="GO:0016592">
    <property type="term" value="C:mediator complex"/>
    <property type="evidence" value="ECO:0007669"/>
    <property type="project" value="InterPro"/>
</dbReference>
<comment type="similarity">
    <text evidence="2">Belongs to the Mediator complex subunit 27 family.</text>
</comment>
<evidence type="ECO:0000256" key="1">
    <source>
        <dbReference type="ARBA" id="ARBA00004123"/>
    </source>
</evidence>
<feature type="compositionally biased region" description="Polar residues" evidence="8">
    <location>
        <begin position="708"/>
        <end position="725"/>
    </location>
</feature>
<dbReference type="PANTHER" id="PTHR13130:SF4">
    <property type="entry name" value="MEDIATOR OF RNA POLYMERASE II TRANSCRIPTION SUBUNIT 27"/>
    <property type="match status" value="1"/>
</dbReference>
<protein>
    <recommendedName>
        <fullName evidence="9">SH3 domain-containing protein</fullName>
    </recommendedName>
</protein>
<dbReference type="Proteomes" id="UP000277204">
    <property type="component" value="Unassembled WGS sequence"/>
</dbReference>
<evidence type="ECO:0000256" key="4">
    <source>
        <dbReference type="ARBA" id="ARBA00023015"/>
    </source>
</evidence>
<keyword evidence="3 7" id="KW-0728">SH3 domain</keyword>
<dbReference type="InterPro" id="IPR021627">
    <property type="entry name" value="Mediator_Med27"/>
</dbReference>
<dbReference type="Gene3D" id="2.30.30.40">
    <property type="entry name" value="SH3 Domains"/>
    <property type="match status" value="2"/>
</dbReference>
<dbReference type="GO" id="GO:0003713">
    <property type="term" value="F:transcription coactivator activity"/>
    <property type="evidence" value="ECO:0007669"/>
    <property type="project" value="TreeGrafter"/>
</dbReference>
<comment type="subcellular location">
    <subcellularLocation>
        <location evidence="1">Nucleus</location>
    </subcellularLocation>
</comment>
<accession>A0A3P8BEG8</accession>
<feature type="region of interest" description="Disordered" evidence="8">
    <location>
        <begin position="433"/>
        <end position="455"/>
    </location>
</feature>
<gene>
    <name evidence="10" type="ORF">SMRZ_LOCUS16235</name>
</gene>
<keyword evidence="6" id="KW-0539">Nucleus</keyword>
<evidence type="ECO:0000256" key="8">
    <source>
        <dbReference type="SAM" id="MobiDB-lite"/>
    </source>
</evidence>
<evidence type="ECO:0000256" key="6">
    <source>
        <dbReference type="ARBA" id="ARBA00023242"/>
    </source>
</evidence>
<evidence type="ECO:0000256" key="5">
    <source>
        <dbReference type="ARBA" id="ARBA00023163"/>
    </source>
</evidence>
<feature type="region of interest" description="Disordered" evidence="8">
    <location>
        <begin position="686"/>
        <end position="742"/>
    </location>
</feature>
<evidence type="ECO:0000313" key="11">
    <source>
        <dbReference type="Proteomes" id="UP000277204"/>
    </source>
</evidence>
<feature type="compositionally biased region" description="Polar residues" evidence="8">
    <location>
        <begin position="207"/>
        <end position="225"/>
    </location>
</feature>
<organism evidence="10 11">
    <name type="scientific">Schistosoma margrebowiei</name>
    <dbReference type="NCBI Taxonomy" id="48269"/>
    <lineage>
        <taxon>Eukaryota</taxon>
        <taxon>Metazoa</taxon>
        <taxon>Spiralia</taxon>
        <taxon>Lophotrochozoa</taxon>
        <taxon>Platyhelminthes</taxon>
        <taxon>Trematoda</taxon>
        <taxon>Digenea</taxon>
        <taxon>Strigeidida</taxon>
        <taxon>Schistosomatoidea</taxon>
        <taxon>Schistosomatidae</taxon>
        <taxon>Schistosoma</taxon>
    </lineage>
</organism>
<keyword evidence="5" id="KW-0804">Transcription</keyword>
<dbReference type="InterPro" id="IPR036028">
    <property type="entry name" value="SH3-like_dom_sf"/>
</dbReference>
<dbReference type="SMART" id="SM00326">
    <property type="entry name" value="SH3"/>
    <property type="match status" value="2"/>
</dbReference>
<feature type="region of interest" description="Disordered" evidence="8">
    <location>
        <begin position="777"/>
        <end position="797"/>
    </location>
</feature>
<dbReference type="Pfam" id="PF11571">
    <property type="entry name" value="Med27"/>
    <property type="match status" value="1"/>
</dbReference>
<dbReference type="InterPro" id="IPR001452">
    <property type="entry name" value="SH3_domain"/>
</dbReference>
<evidence type="ECO:0000313" key="10">
    <source>
        <dbReference type="EMBL" id="VDP20381.1"/>
    </source>
</evidence>
<feature type="compositionally biased region" description="Polar residues" evidence="8">
    <location>
        <begin position="235"/>
        <end position="244"/>
    </location>
</feature>
<feature type="compositionally biased region" description="Basic and acidic residues" evidence="8">
    <location>
        <begin position="778"/>
        <end position="789"/>
    </location>
</feature>
<feature type="region of interest" description="Disordered" evidence="8">
    <location>
        <begin position="207"/>
        <end position="244"/>
    </location>
</feature>
<reference evidence="10 11" key="1">
    <citation type="submission" date="2018-11" db="EMBL/GenBank/DDBJ databases">
        <authorList>
            <consortium name="Pathogen Informatics"/>
        </authorList>
    </citation>
    <scope>NUCLEOTIDE SEQUENCE [LARGE SCALE GENOMIC DNA]</scope>
    <source>
        <strain evidence="10 11">Zambia</strain>
    </source>
</reference>
<sequence length="1416" mass="160267">MKCHPLSCRPGLQAKDDNTLLQDMFSSNLRTWNFLSQETENNNELLAFNQEYVENKVEELQFAIRREKIEQVKIEACLSLLRNSSIDINEFISEARIAAEAAAVAVQLNNNDRNSGLLNHSTPSRRSIIRPLGEGSSDSAASSSGVNQFIDHDSRLLSDWDQPYAPYGSEPLGRNTTTYPFQRSFNVDDNDDNGDVESTNRLYRNGINNWSSTFPRPSTSGQMDNSTDKTPHPTYRSSSQTSTKLNCLNQNNLFPNNNETRVKHDYQNVSQISSRTHDDITVHRSTINNDNNSNKSHPNDTFNRFSSIRIGSSNNLTNNKDDIDFEVIWSENNRLRRATVVHEFRAKKPNELDLVVHETVVLLNNEPQNGWIKVRSLIDGNEGLVPISYLKLSNIDVPKHNSKIIMNGDNSNQTISTLHTSGNDIVHSKLTNCSEDSDQKNSKKPNQVDPTFLSLPPEIDPPRLLCTDEVSGHEMSKPPLSGSFVRSLIDFRGTNPDELSFKAGAVIRVIGRAPIINDLVNNSSTATRRDQLTSMSGYSIDDGWWEGDLLVAESNKNDEDQQFYSIRGVFPSMLVQSLSSVDSELWTVRWNNIVPLPLGNSLEESDNSENQNNSNKNNISSSKISAKQLHTTINHHNNNMVNNCSVDVNKSKKNCHAIDEEDYIQLHSNVLPSSQTVQVKSSTCQIHSSPSESIKLPHNSLSDDTKHSAPNNPVTSRHPHQNSQCLHHRHHNRHHEYSKTDEIPRKCFSKRSRDTGNSTCSVDTPIDMKQNKVSSIIDDSRWPKKEKQSPKGPGLYKSLRKVGSALLRLPDGFQQETPRSRNRKARSVSSEIEDPDKTVTVPNSPSAAVLSDDKWTSVRRKRNGKKKAVGETQLVTKSLEETVSETRLHCVSRQTSLSGFYLNYEMFASQPNIKPTHIPPIMECPPMPHPAMNVNFPTFYSGSFVQNNISSLAQESLYEIQRLRLLLTNLLTSIQSDEKDPEEKNKIVDENFMLFNRNGSTKCENIPSPLFTTGEGKTNGIVPECRNNLPQTLGTKNLSCEKLALHKIVNQISDVFNNLDHLASRMQVNRLSGRPSDHGLQNALSLFNTVEQLEFSRNSWLYESSLSQYMGTDDHGKESDCRRVDWLMDRIEAERWSHRYWGRTRTVLEGLLACSAFRRSHLNTDHSRRRTDFLNIINRDYGADLEHLLNELNVNLPDLTITLIEPSSVVSVAHLRVGEIMQCFVTFRQLNPERIIVRGVSEPMIIKTHSDFPNNNLNIEEKPLSLATDELLSDSGLDSLPKIRDTVVSLLSPDSKARSLPDHRQQRSSKLIRFCSIHQSKLDLFTPSRHPLFRRITSLAQCALLHFSNEYKPPSAIRGFCAWLHSYRDLFSAPCCRCGQLLGQNVELPLWRSYPQMRKDNSRSMEPQHEHCQAII</sequence>
<feature type="region of interest" description="Disordered" evidence="8">
    <location>
        <begin position="112"/>
        <end position="145"/>
    </location>
</feature>
<dbReference type="PROSITE" id="PS50002">
    <property type="entry name" value="SH3"/>
    <property type="match status" value="2"/>
</dbReference>
<feature type="domain" description="SH3" evidence="9">
    <location>
        <begin position="333"/>
        <end position="395"/>
    </location>
</feature>
<keyword evidence="11" id="KW-1185">Reference proteome</keyword>
<evidence type="ECO:0000256" key="3">
    <source>
        <dbReference type="ARBA" id="ARBA00022443"/>
    </source>
</evidence>
<dbReference type="GO" id="GO:0006357">
    <property type="term" value="P:regulation of transcription by RNA polymerase II"/>
    <property type="evidence" value="ECO:0007669"/>
    <property type="project" value="TreeGrafter"/>
</dbReference>